<name>A0A542DX50_9MICO</name>
<feature type="transmembrane region" description="Helical" evidence="2">
    <location>
        <begin position="139"/>
        <end position="169"/>
    </location>
</feature>
<dbReference type="Proteomes" id="UP000317893">
    <property type="component" value="Unassembled WGS sequence"/>
</dbReference>
<accession>A0A542DX50</accession>
<evidence type="ECO:0000256" key="1">
    <source>
        <dbReference type="SAM" id="MobiDB-lite"/>
    </source>
</evidence>
<organism evidence="3 4">
    <name type="scientific">Lapillicoccus jejuensis</name>
    <dbReference type="NCBI Taxonomy" id="402171"/>
    <lineage>
        <taxon>Bacteria</taxon>
        <taxon>Bacillati</taxon>
        <taxon>Actinomycetota</taxon>
        <taxon>Actinomycetes</taxon>
        <taxon>Micrococcales</taxon>
        <taxon>Intrasporangiaceae</taxon>
        <taxon>Lapillicoccus</taxon>
    </lineage>
</organism>
<protein>
    <submittedName>
        <fullName evidence="3">Uncharacterized protein</fullName>
    </submittedName>
</protein>
<keyword evidence="2" id="KW-1133">Transmembrane helix</keyword>
<proteinExistence type="predicted"/>
<comment type="caution">
    <text evidence="3">The sequence shown here is derived from an EMBL/GenBank/DDBJ whole genome shotgun (WGS) entry which is preliminary data.</text>
</comment>
<feature type="region of interest" description="Disordered" evidence="1">
    <location>
        <begin position="273"/>
        <end position="293"/>
    </location>
</feature>
<feature type="transmembrane region" description="Helical" evidence="2">
    <location>
        <begin position="87"/>
        <end position="107"/>
    </location>
</feature>
<dbReference type="OrthoDB" id="4867143at2"/>
<sequence>MTGVAGEPLRGRDEGGAWRRTAWWGVASALLGLLVWYPAGGWPGSRFWGLGGALPPVQLIYGYLVVLGSAGSGLGAALVVRDWWARLLVLLAASALFWVLVEVPPGVPLERVVLLALFLPGQALGLLLGTLLRRGPRRCALGLALVAAVGTQDAVAVWLVALGLVVAALSVRPARPHGVGGAVTTGVLAVALFLGVRTLAFALVYGWGVVRRGSGYPDALSEAVRRVAEPALDFLRAGGAPYLGELLRLSATPLLVGAALAVVVGVARARRGRAGGAGSRGADPTADLQDARR</sequence>
<evidence type="ECO:0000256" key="2">
    <source>
        <dbReference type="SAM" id="Phobius"/>
    </source>
</evidence>
<reference evidence="3 4" key="1">
    <citation type="submission" date="2019-06" db="EMBL/GenBank/DDBJ databases">
        <title>Sequencing the genomes of 1000 actinobacteria strains.</title>
        <authorList>
            <person name="Klenk H.-P."/>
        </authorList>
    </citation>
    <scope>NUCLEOTIDE SEQUENCE [LARGE SCALE GENOMIC DNA]</scope>
    <source>
        <strain evidence="3 4">DSM 18607</strain>
    </source>
</reference>
<dbReference type="AlphaFoldDB" id="A0A542DX50"/>
<evidence type="ECO:0000313" key="4">
    <source>
        <dbReference type="Proteomes" id="UP000317893"/>
    </source>
</evidence>
<keyword evidence="2" id="KW-0472">Membrane</keyword>
<gene>
    <name evidence="3" type="ORF">FB458_0556</name>
</gene>
<feature type="transmembrane region" description="Helical" evidence="2">
    <location>
        <begin position="113"/>
        <end position="132"/>
    </location>
</feature>
<feature type="transmembrane region" description="Helical" evidence="2">
    <location>
        <begin position="21"/>
        <end position="39"/>
    </location>
</feature>
<keyword evidence="4" id="KW-1185">Reference proteome</keyword>
<keyword evidence="2" id="KW-0812">Transmembrane</keyword>
<feature type="transmembrane region" description="Helical" evidence="2">
    <location>
        <begin position="181"/>
        <end position="205"/>
    </location>
</feature>
<feature type="transmembrane region" description="Helical" evidence="2">
    <location>
        <begin position="59"/>
        <end position="80"/>
    </location>
</feature>
<dbReference type="EMBL" id="VFMN01000001">
    <property type="protein sequence ID" value="TQJ07494.1"/>
    <property type="molecule type" value="Genomic_DNA"/>
</dbReference>
<dbReference type="RefSeq" id="WP_141846571.1">
    <property type="nucleotide sequence ID" value="NZ_BAAAPR010000006.1"/>
</dbReference>
<evidence type="ECO:0000313" key="3">
    <source>
        <dbReference type="EMBL" id="TQJ07494.1"/>
    </source>
</evidence>